<evidence type="ECO:0000313" key="4">
    <source>
        <dbReference type="Proteomes" id="UP000278855"/>
    </source>
</evidence>
<gene>
    <name evidence="2" type="ORF">EGC77_14625</name>
    <name evidence="1" type="ORF">EGC80_11380</name>
</gene>
<evidence type="ECO:0000313" key="2">
    <source>
        <dbReference type="EMBL" id="RPA31215.1"/>
    </source>
</evidence>
<evidence type="ECO:0008006" key="5">
    <source>
        <dbReference type="Google" id="ProtNLM"/>
    </source>
</evidence>
<dbReference type="Proteomes" id="UP000278855">
    <property type="component" value="Unassembled WGS sequence"/>
</dbReference>
<dbReference type="AlphaFoldDB" id="A0A3N4DZ80"/>
<accession>A0A3N4DZ80</accession>
<proteinExistence type="predicted"/>
<name>A0A3N4DZ80_9GAMM</name>
<reference evidence="1 3" key="1">
    <citation type="submission" date="2018-11" db="EMBL/GenBank/DDBJ databases">
        <title>Shewanella sp. M2.</title>
        <authorList>
            <person name="Hwang Y.J."/>
            <person name="Hwang C.Y."/>
        </authorList>
    </citation>
    <scope>NUCLEOTIDE SEQUENCE [LARGE SCALE GENOMIC DNA]</scope>
    <source>
        <strain evidence="1 3">M2</strain>
    </source>
</reference>
<organism evidence="2 4">
    <name type="scientific">Shewanella psychromarinicola</name>
    <dbReference type="NCBI Taxonomy" id="2487742"/>
    <lineage>
        <taxon>Bacteria</taxon>
        <taxon>Pseudomonadati</taxon>
        <taxon>Pseudomonadota</taxon>
        <taxon>Gammaproteobacteria</taxon>
        <taxon>Alteromonadales</taxon>
        <taxon>Shewanellaceae</taxon>
        <taxon>Shewanella</taxon>
    </lineage>
</organism>
<protein>
    <recommendedName>
        <fullName evidence="5">Transposase IS66 C-terminal domain-containing protein</fullName>
    </recommendedName>
</protein>
<reference evidence="2" key="3">
    <citation type="submission" date="2018-11" db="EMBL/GenBank/DDBJ databases">
        <authorList>
            <person name="Hwang Y.J."/>
            <person name="Hwang C.Y."/>
        </authorList>
    </citation>
    <scope>NUCLEOTIDE SEQUENCE</scope>
    <source>
        <strain evidence="2">R106</strain>
    </source>
</reference>
<evidence type="ECO:0000313" key="3">
    <source>
        <dbReference type="Proteomes" id="UP000273778"/>
    </source>
</evidence>
<sequence>MPFDYIEHCLEQLSYANCDLNKLLPWNITLAKA</sequence>
<dbReference type="EMBL" id="RKKB01000006">
    <property type="protein sequence ID" value="RPA31215.1"/>
    <property type="molecule type" value="Genomic_DNA"/>
</dbReference>
<keyword evidence="3" id="KW-1185">Reference proteome</keyword>
<dbReference type="EMBL" id="CP034073">
    <property type="protein sequence ID" value="AZG37466.1"/>
    <property type="molecule type" value="Genomic_DNA"/>
</dbReference>
<evidence type="ECO:0000313" key="1">
    <source>
        <dbReference type="EMBL" id="AZG37466.1"/>
    </source>
</evidence>
<dbReference type="Proteomes" id="UP000273778">
    <property type="component" value="Chromosome"/>
</dbReference>
<dbReference type="KEGG" id="spsr:EGC80_11380"/>
<reference evidence="4" key="2">
    <citation type="submission" date="2018-11" db="EMBL/GenBank/DDBJ databases">
        <title>Shewanella sp. R106.</title>
        <authorList>
            <person name="Hwang Y.J."/>
            <person name="Hwang C.Y."/>
        </authorList>
    </citation>
    <scope>NUCLEOTIDE SEQUENCE [LARGE SCALE GENOMIC DNA]</scope>
    <source>
        <strain evidence="4">R106</strain>
    </source>
</reference>